<evidence type="ECO:0000313" key="2">
    <source>
        <dbReference type="EMBL" id="CAG8473820.1"/>
    </source>
</evidence>
<dbReference type="Proteomes" id="UP000789706">
    <property type="component" value="Unassembled WGS sequence"/>
</dbReference>
<sequence>MLFKKSTKFTFSFLVILGLIFVGLVNATPVPSETTESDLISFPAKNVKREFTPHNGTLQEFFKLFYCQVKLGGFYFECDDSSTITVCTGPGILPDDKIYTMQVYIGPYLFNAGDFVFTKLGEFGMKTTKFSFAFLVILSLIFDDLVNATPVPVKTNERSLIPFPVENVKRVIVFYRTATLLLELLEIIKLEFKIANMSLRRMESYTSDDIKLNDGDYEVTDFRAKFDSMI</sequence>
<dbReference type="EMBL" id="CAJVPK010000205">
    <property type="protein sequence ID" value="CAG8473820.1"/>
    <property type="molecule type" value="Genomic_DNA"/>
</dbReference>
<reference evidence="2" key="1">
    <citation type="submission" date="2021-06" db="EMBL/GenBank/DDBJ databases">
        <authorList>
            <person name="Kallberg Y."/>
            <person name="Tangrot J."/>
            <person name="Rosling A."/>
        </authorList>
    </citation>
    <scope>NUCLEOTIDE SEQUENCE</scope>
    <source>
        <strain evidence="2">AZ414A</strain>
    </source>
</reference>
<comment type="caution">
    <text evidence="2">The sequence shown here is derived from an EMBL/GenBank/DDBJ whole genome shotgun (WGS) entry which is preliminary data.</text>
</comment>
<feature type="chain" id="PRO_5040207118" evidence="1">
    <location>
        <begin position="28"/>
        <end position="230"/>
    </location>
</feature>
<keyword evidence="3" id="KW-1185">Reference proteome</keyword>
<evidence type="ECO:0000313" key="3">
    <source>
        <dbReference type="Proteomes" id="UP000789706"/>
    </source>
</evidence>
<feature type="signal peptide" evidence="1">
    <location>
        <begin position="1"/>
        <end position="27"/>
    </location>
</feature>
<dbReference type="AlphaFoldDB" id="A0A9N8Z3F3"/>
<protein>
    <submittedName>
        <fullName evidence="2">1691_t:CDS:1</fullName>
    </submittedName>
</protein>
<gene>
    <name evidence="2" type="ORF">DEBURN_LOCUS3288</name>
</gene>
<organism evidence="2 3">
    <name type="scientific">Diversispora eburnea</name>
    <dbReference type="NCBI Taxonomy" id="1213867"/>
    <lineage>
        <taxon>Eukaryota</taxon>
        <taxon>Fungi</taxon>
        <taxon>Fungi incertae sedis</taxon>
        <taxon>Mucoromycota</taxon>
        <taxon>Glomeromycotina</taxon>
        <taxon>Glomeromycetes</taxon>
        <taxon>Diversisporales</taxon>
        <taxon>Diversisporaceae</taxon>
        <taxon>Diversispora</taxon>
    </lineage>
</organism>
<accession>A0A9N8Z3F3</accession>
<name>A0A9N8Z3F3_9GLOM</name>
<evidence type="ECO:0000256" key="1">
    <source>
        <dbReference type="SAM" id="SignalP"/>
    </source>
</evidence>
<keyword evidence="1" id="KW-0732">Signal</keyword>
<proteinExistence type="predicted"/>